<dbReference type="Proteomes" id="UP001549143">
    <property type="component" value="Unassembled WGS sequence"/>
</dbReference>
<keyword evidence="5 9" id="KW-0411">Iron-sulfur</keyword>
<sequence length="608" mass="63350">MTARSDIQAITDRIRERSRPSREAYLARIADAAGKSANRAVLGCGNLAHGFAVCSPQEKTALSGDTVPNLGVITAYNDMLSAHQPFETFPALIKQAAHEAGGIAQVAGGVPAMCDGVTQGMPGMELSLFSRDVIAMAAAIGLSHNMFDAAVFLGVCDKIVPGLLIAALTFGHLPAVFIPAGPMTSGLPNDEKARVRQLYAEGKVGRAELLEAESKSYHGPGTCTFYGTANSNQMLMEIMGLHTPGASFVNPGTPLRDALTREAAKRALAITGLGNAYTPVGRMIDERAIVNGVVGLHATGGSTNHTIHLIAMAAAAGIRLTWQDISELSEAVPLLARVYPNGLADVNHFAAAGGMGFLIRELLDAGLLHEDVQTVWGDGLRAYAVEAKLGADGSVVREAAPVTSGDEKVLAPFSKAFQPTGGLKVLAGNIGQAIIKTSAVKPDRHVIEAPARVFDSQQGLSDAFRAGELTGDFVAVIRFQGPRANGMPELHKLTTVLGVLQDRGQRVALVTDGRMSGASGKVPAAIHVTPEALEGGAIGKIRDGDMVRLDATSGTLELLVPAAEMALRAQPTPDLSGNEYGFGRELFAGFRHLAGRADHGASAFASAA</sequence>
<dbReference type="InterPro" id="IPR042096">
    <property type="entry name" value="Dihydro-acid_dehy_C"/>
</dbReference>
<keyword evidence="4 9" id="KW-0408">Iron</keyword>
<reference evidence="13 14" key="1">
    <citation type="submission" date="2024-06" db="EMBL/GenBank/DDBJ databases">
        <title>Genomic Encyclopedia of Type Strains, Phase IV (KMG-IV): sequencing the most valuable type-strain genomes for metagenomic binning, comparative biology and taxonomic classification.</title>
        <authorList>
            <person name="Goeker M."/>
        </authorList>
    </citation>
    <scope>NUCLEOTIDE SEQUENCE [LARGE SCALE GENOMIC DNA]</scope>
    <source>
        <strain evidence="13 14">DSM 19730</strain>
    </source>
</reference>
<keyword evidence="14" id="KW-1185">Reference proteome</keyword>
<dbReference type="InterPro" id="IPR004786">
    <property type="entry name" value="6-phosphgluc_deHydtase"/>
</dbReference>
<feature type="binding site" evidence="9">
    <location>
        <position position="156"/>
    </location>
    <ligand>
        <name>[4Fe-4S] cluster</name>
        <dbReference type="ChEBI" id="CHEBI:49883"/>
    </ligand>
</feature>
<feature type="binding site" evidence="9">
    <location>
        <position position="223"/>
    </location>
    <ligand>
        <name>[4Fe-4S] cluster</name>
        <dbReference type="ChEBI" id="CHEBI:49883"/>
    </ligand>
</feature>
<comment type="cofactor">
    <cofactor evidence="9">
        <name>[4Fe-4S] cluster</name>
        <dbReference type="ChEBI" id="CHEBI:49883"/>
    </cofactor>
    <text evidence="9">Binds 1 [4Fe-4S] cluster.</text>
</comment>
<evidence type="ECO:0000256" key="5">
    <source>
        <dbReference type="ARBA" id="ARBA00023014"/>
    </source>
</evidence>
<comment type="catalytic activity">
    <reaction evidence="9">
        <text>6-phospho-D-gluconate = 2-dehydro-3-deoxy-6-phospho-D-gluconate + H2O</text>
        <dbReference type="Rhea" id="RHEA:17277"/>
        <dbReference type="ChEBI" id="CHEBI:15377"/>
        <dbReference type="ChEBI" id="CHEBI:57569"/>
        <dbReference type="ChEBI" id="CHEBI:58759"/>
        <dbReference type="EC" id="4.2.1.12"/>
    </reaction>
</comment>
<dbReference type="SUPFAM" id="SSF143975">
    <property type="entry name" value="IlvD/EDD N-terminal domain-like"/>
    <property type="match status" value="1"/>
</dbReference>
<dbReference type="PANTHER" id="PTHR43661">
    <property type="entry name" value="D-XYLONATE DEHYDRATASE"/>
    <property type="match status" value="1"/>
</dbReference>
<keyword evidence="3 9" id="KW-0479">Metal-binding</keyword>
<dbReference type="Pfam" id="PF00920">
    <property type="entry name" value="ILVD_EDD_N"/>
    <property type="match status" value="1"/>
</dbReference>
<dbReference type="EMBL" id="JBEPMN010000022">
    <property type="protein sequence ID" value="MET3663274.1"/>
    <property type="molecule type" value="Genomic_DNA"/>
</dbReference>
<name>A0ABV2KT74_9HYPH</name>
<comment type="pathway">
    <text evidence="9">Carbohydrate metabolism; Entner-Doudoroff pathway.</text>
</comment>
<dbReference type="InterPro" id="IPR056740">
    <property type="entry name" value="ILV_EDD_C"/>
</dbReference>
<dbReference type="InterPro" id="IPR020558">
    <property type="entry name" value="DiOHA_6PGluconate_deHydtase_CS"/>
</dbReference>
<dbReference type="PANTHER" id="PTHR43661:SF1">
    <property type="entry name" value="PHOSPHOGLUCONATE DEHYDRATASE"/>
    <property type="match status" value="1"/>
</dbReference>
<dbReference type="Pfam" id="PF24877">
    <property type="entry name" value="ILV_EDD_C"/>
    <property type="match status" value="1"/>
</dbReference>
<comment type="function">
    <text evidence="9">Catalyzes the dehydration of 6-phospho-D-gluconate to 2-dehydro-3-deoxy-6-phospho-D-gluconate.</text>
</comment>
<evidence type="ECO:0000313" key="13">
    <source>
        <dbReference type="EMBL" id="MET3663274.1"/>
    </source>
</evidence>
<evidence type="ECO:0000256" key="7">
    <source>
        <dbReference type="ARBA" id="ARBA00023239"/>
    </source>
</evidence>
<gene>
    <name evidence="9" type="primary">edd</name>
    <name evidence="13" type="ORF">ABID44_003629</name>
</gene>
<evidence type="ECO:0000256" key="2">
    <source>
        <dbReference type="ARBA" id="ARBA00022485"/>
    </source>
</evidence>
<dbReference type="NCBIfam" id="TIGR01196">
    <property type="entry name" value="edd"/>
    <property type="match status" value="1"/>
</dbReference>
<comment type="similarity">
    <text evidence="1 9">Belongs to the IlvD/Edd family.</text>
</comment>
<dbReference type="EC" id="4.2.1.12" evidence="9 10"/>
<keyword evidence="7 9" id="KW-0456">Lyase</keyword>
<evidence type="ECO:0000259" key="11">
    <source>
        <dbReference type="Pfam" id="PF00920"/>
    </source>
</evidence>
<keyword evidence="8 9" id="KW-0119">Carbohydrate metabolism</keyword>
<evidence type="ECO:0000256" key="3">
    <source>
        <dbReference type="ARBA" id="ARBA00022723"/>
    </source>
</evidence>
<proteinExistence type="inferred from homology"/>
<feature type="domain" description="Dihydroxy-acid/6-phosphogluconate dehydratase C-terminal" evidence="12">
    <location>
        <begin position="408"/>
        <end position="601"/>
    </location>
</feature>
<dbReference type="RefSeq" id="WP_354153076.1">
    <property type="nucleotide sequence ID" value="NZ_JBEPMN010000022.1"/>
</dbReference>
<evidence type="ECO:0000259" key="12">
    <source>
        <dbReference type="Pfam" id="PF24877"/>
    </source>
</evidence>
<dbReference type="Gene3D" id="3.50.30.80">
    <property type="entry name" value="IlvD/EDD C-terminal domain-like"/>
    <property type="match status" value="1"/>
</dbReference>
<evidence type="ECO:0000256" key="6">
    <source>
        <dbReference type="ARBA" id="ARBA00023064"/>
    </source>
</evidence>
<accession>A0ABV2KT74</accession>
<keyword evidence="6 9" id="KW-0311">Gluconate utilization</keyword>
<evidence type="ECO:0000313" key="14">
    <source>
        <dbReference type="Proteomes" id="UP001549143"/>
    </source>
</evidence>
<dbReference type="SUPFAM" id="SSF52016">
    <property type="entry name" value="LeuD/IlvD-like"/>
    <property type="match status" value="1"/>
</dbReference>
<dbReference type="PROSITE" id="PS00886">
    <property type="entry name" value="ILVD_EDD_1"/>
    <property type="match status" value="1"/>
</dbReference>
<evidence type="ECO:0000256" key="8">
    <source>
        <dbReference type="ARBA" id="ARBA00023277"/>
    </source>
</evidence>
<dbReference type="InterPro" id="IPR037237">
    <property type="entry name" value="IlvD/EDD_N"/>
</dbReference>
<evidence type="ECO:0000256" key="1">
    <source>
        <dbReference type="ARBA" id="ARBA00006486"/>
    </source>
</evidence>
<dbReference type="GO" id="GO:0004456">
    <property type="term" value="F:phosphogluconate dehydratase activity"/>
    <property type="evidence" value="ECO:0007669"/>
    <property type="project" value="UniProtKB-EC"/>
</dbReference>
<protein>
    <recommendedName>
        <fullName evidence="9 10">Phosphogluconate dehydratase</fullName>
        <ecNumber evidence="9 10">4.2.1.12</ecNumber>
    </recommendedName>
</protein>
<evidence type="ECO:0000256" key="10">
    <source>
        <dbReference type="NCBIfam" id="TIGR01196"/>
    </source>
</evidence>
<evidence type="ECO:0000256" key="4">
    <source>
        <dbReference type="ARBA" id="ARBA00023004"/>
    </source>
</evidence>
<comment type="caution">
    <text evidence="13">The sequence shown here is derived from an EMBL/GenBank/DDBJ whole genome shotgun (WGS) entry which is preliminary data.</text>
</comment>
<organism evidence="13 14">
    <name type="scientific">Aquamicrobium ahrensii</name>
    <dbReference type="NCBI Taxonomy" id="469551"/>
    <lineage>
        <taxon>Bacteria</taxon>
        <taxon>Pseudomonadati</taxon>
        <taxon>Pseudomonadota</taxon>
        <taxon>Alphaproteobacteria</taxon>
        <taxon>Hyphomicrobiales</taxon>
        <taxon>Phyllobacteriaceae</taxon>
        <taxon>Aquamicrobium</taxon>
    </lineage>
</organism>
<dbReference type="HAMAP" id="MF_02094">
    <property type="entry name" value="Edd"/>
    <property type="match status" value="1"/>
</dbReference>
<dbReference type="PROSITE" id="PS00887">
    <property type="entry name" value="ILVD_EDD_2"/>
    <property type="match status" value="1"/>
</dbReference>
<keyword evidence="2 9" id="KW-0004">4Fe-4S</keyword>
<dbReference type="InterPro" id="IPR000581">
    <property type="entry name" value="ILV_EDD_N"/>
</dbReference>
<evidence type="ECO:0000256" key="9">
    <source>
        <dbReference type="HAMAP-Rule" id="MF_02094"/>
    </source>
</evidence>
<feature type="domain" description="Dihydroxy-acid/6-phosphogluconate dehydratase N-terminal" evidence="11">
    <location>
        <begin position="68"/>
        <end position="381"/>
    </location>
</feature>